<comment type="caution">
    <text evidence="2">The sequence shown here is derived from an EMBL/GenBank/DDBJ whole genome shotgun (WGS) entry which is preliminary data.</text>
</comment>
<feature type="compositionally biased region" description="Polar residues" evidence="1">
    <location>
        <begin position="162"/>
        <end position="171"/>
    </location>
</feature>
<dbReference type="Proteomes" id="UP000028828">
    <property type="component" value="Unassembled WGS sequence"/>
</dbReference>
<reference evidence="2 3" key="1">
    <citation type="submission" date="2014-03" db="EMBL/GenBank/DDBJ databases">
        <authorList>
            <person name="Sibley D."/>
            <person name="Venepally P."/>
            <person name="Karamycheva S."/>
            <person name="Hadjithomas M."/>
            <person name="Khan A."/>
            <person name="Brunk B."/>
            <person name="Roos D."/>
            <person name="Caler E."/>
            <person name="Lorenzi H."/>
        </authorList>
    </citation>
    <scope>NUCLEOTIDE SEQUENCE [LARGE SCALE GENOMIC DNA]</scope>
    <source>
        <strain evidence="3">p89</strain>
    </source>
</reference>
<sequence>MGWITSTLKDLRQYWDAVLPSDATCYTRCRHFLTEASLDSPAPPPGTFAGCSTSSRAWWSELRPGRSNYTAGTFCNNGCGGLNTDNVVSCRESCKAFCFGDVVEAKGSGADRGFWEQAPADPEVRKICVEACTFGCNAREELGLFPGNAGTTHASNKEAKSSKTGNNDVHS</sequence>
<name>A0A086L1L1_TOXGO</name>
<evidence type="ECO:0000313" key="2">
    <source>
        <dbReference type="EMBL" id="KFG50529.1"/>
    </source>
</evidence>
<gene>
    <name evidence="2" type="ORF">TGP89_255715</name>
</gene>
<proteinExistence type="predicted"/>
<dbReference type="VEuPathDB" id="ToxoDB:TGP89_255715"/>
<dbReference type="EMBL" id="AEYI02000298">
    <property type="protein sequence ID" value="KFG50529.1"/>
    <property type="molecule type" value="Genomic_DNA"/>
</dbReference>
<organism evidence="2 3">
    <name type="scientific">Toxoplasma gondii p89</name>
    <dbReference type="NCBI Taxonomy" id="943119"/>
    <lineage>
        <taxon>Eukaryota</taxon>
        <taxon>Sar</taxon>
        <taxon>Alveolata</taxon>
        <taxon>Apicomplexa</taxon>
        <taxon>Conoidasida</taxon>
        <taxon>Coccidia</taxon>
        <taxon>Eucoccidiorida</taxon>
        <taxon>Eimeriorina</taxon>
        <taxon>Sarcocystidae</taxon>
        <taxon>Toxoplasma</taxon>
    </lineage>
</organism>
<evidence type="ECO:0000256" key="1">
    <source>
        <dbReference type="SAM" id="MobiDB-lite"/>
    </source>
</evidence>
<evidence type="ECO:0000313" key="3">
    <source>
        <dbReference type="Proteomes" id="UP000028828"/>
    </source>
</evidence>
<accession>A0A086L1L1</accession>
<dbReference type="AlphaFoldDB" id="A0A086L1L1"/>
<dbReference type="OrthoDB" id="328158at2759"/>
<protein>
    <submittedName>
        <fullName evidence="2">Uncharacterized protein</fullName>
    </submittedName>
</protein>
<feature type="region of interest" description="Disordered" evidence="1">
    <location>
        <begin position="147"/>
        <end position="171"/>
    </location>
</feature>